<dbReference type="PANTHER" id="PTHR43133:SF51">
    <property type="entry name" value="RNA POLYMERASE SIGMA FACTOR"/>
    <property type="match status" value="1"/>
</dbReference>
<dbReference type="EMBL" id="QMFB01000020">
    <property type="protein sequence ID" value="RAV16676.1"/>
    <property type="molecule type" value="Genomic_DNA"/>
</dbReference>
<dbReference type="InterPro" id="IPR039425">
    <property type="entry name" value="RNA_pol_sigma-70-like"/>
</dbReference>
<evidence type="ECO:0000256" key="4">
    <source>
        <dbReference type="ARBA" id="ARBA00023125"/>
    </source>
</evidence>
<dbReference type="InterPro" id="IPR037523">
    <property type="entry name" value="VOC_core"/>
</dbReference>
<dbReference type="GO" id="GO:0006950">
    <property type="term" value="P:response to stress"/>
    <property type="evidence" value="ECO:0007669"/>
    <property type="project" value="UniProtKB-ARBA"/>
</dbReference>
<dbReference type="SUPFAM" id="SSF88659">
    <property type="entry name" value="Sigma3 and sigma4 domains of RNA polymerase sigma factors"/>
    <property type="match status" value="1"/>
</dbReference>
<dbReference type="Gene3D" id="3.10.180.10">
    <property type="entry name" value="2,3-Dihydroxybiphenyl 1,2-Dioxygenase, domain 1"/>
    <property type="match status" value="1"/>
</dbReference>
<dbReference type="GO" id="GO:0016987">
    <property type="term" value="F:sigma factor activity"/>
    <property type="evidence" value="ECO:0007669"/>
    <property type="project" value="UniProtKB-KW"/>
</dbReference>
<dbReference type="SUPFAM" id="SSF54593">
    <property type="entry name" value="Glyoxalase/Bleomycin resistance protein/Dihydroxybiphenyl dioxygenase"/>
    <property type="match status" value="1"/>
</dbReference>
<dbReference type="InterPro" id="IPR000838">
    <property type="entry name" value="RNA_pol_sigma70_ECF_CS"/>
</dbReference>
<keyword evidence="5 6" id="KW-0804">Transcription</keyword>
<dbReference type="CDD" id="cd06171">
    <property type="entry name" value="Sigma70_r4"/>
    <property type="match status" value="1"/>
</dbReference>
<dbReference type="PROSITE" id="PS51819">
    <property type="entry name" value="VOC"/>
    <property type="match status" value="1"/>
</dbReference>
<dbReference type="Pfam" id="PF04542">
    <property type="entry name" value="Sigma70_r2"/>
    <property type="match status" value="1"/>
</dbReference>
<evidence type="ECO:0000313" key="8">
    <source>
        <dbReference type="EMBL" id="RAV16676.1"/>
    </source>
</evidence>
<dbReference type="InterPro" id="IPR029068">
    <property type="entry name" value="Glyas_Bleomycin-R_OHBP_Dase"/>
</dbReference>
<dbReference type="InterPro" id="IPR036388">
    <property type="entry name" value="WH-like_DNA-bd_sf"/>
</dbReference>
<keyword evidence="9" id="KW-1185">Reference proteome</keyword>
<dbReference type="InterPro" id="IPR004360">
    <property type="entry name" value="Glyas_Fos-R_dOase_dom"/>
</dbReference>
<accession>A0A329MC00</accession>
<dbReference type="InterPro" id="IPR013325">
    <property type="entry name" value="RNA_pol_sigma_r2"/>
</dbReference>
<comment type="caution">
    <text evidence="8">The sequence shown here is derived from an EMBL/GenBank/DDBJ whole genome shotgun (WGS) entry which is preliminary data.</text>
</comment>
<evidence type="ECO:0000256" key="6">
    <source>
        <dbReference type="RuleBase" id="RU000716"/>
    </source>
</evidence>
<dbReference type="AlphaFoldDB" id="A0A329MC00"/>
<evidence type="ECO:0000313" key="9">
    <source>
        <dbReference type="Proteomes" id="UP000250369"/>
    </source>
</evidence>
<dbReference type="Proteomes" id="UP000250369">
    <property type="component" value="Unassembled WGS sequence"/>
</dbReference>
<evidence type="ECO:0000256" key="1">
    <source>
        <dbReference type="ARBA" id="ARBA00010641"/>
    </source>
</evidence>
<dbReference type="PROSITE" id="PS01063">
    <property type="entry name" value="SIGMA70_ECF"/>
    <property type="match status" value="1"/>
</dbReference>
<evidence type="ECO:0000256" key="5">
    <source>
        <dbReference type="ARBA" id="ARBA00023163"/>
    </source>
</evidence>
<dbReference type="CDD" id="cd06587">
    <property type="entry name" value="VOC"/>
    <property type="match status" value="1"/>
</dbReference>
<dbReference type="Pfam" id="PF00903">
    <property type="entry name" value="Glyoxalase"/>
    <property type="match status" value="1"/>
</dbReference>
<keyword evidence="3 6" id="KW-0731">Sigma factor</keyword>
<dbReference type="OrthoDB" id="291991at2"/>
<keyword evidence="2 6" id="KW-0805">Transcription regulation</keyword>
<organism evidence="8 9">
    <name type="scientific">Paenibacillus contaminans</name>
    <dbReference type="NCBI Taxonomy" id="450362"/>
    <lineage>
        <taxon>Bacteria</taxon>
        <taxon>Bacillati</taxon>
        <taxon>Bacillota</taxon>
        <taxon>Bacilli</taxon>
        <taxon>Bacillales</taxon>
        <taxon>Paenibacillaceae</taxon>
        <taxon>Paenibacillus</taxon>
    </lineage>
</organism>
<dbReference type="Gene3D" id="1.10.1740.10">
    <property type="match status" value="1"/>
</dbReference>
<reference evidence="8 9" key="1">
    <citation type="journal article" date="2009" name="Int. J. Syst. Evol. Microbiol.">
        <title>Paenibacillus contaminans sp. nov., isolated from a contaminated laboratory plate.</title>
        <authorList>
            <person name="Chou J.H."/>
            <person name="Lee J.H."/>
            <person name="Lin M.C."/>
            <person name="Chang P.S."/>
            <person name="Arun A.B."/>
            <person name="Young C.C."/>
            <person name="Chen W.M."/>
        </authorList>
    </citation>
    <scope>NUCLEOTIDE SEQUENCE [LARGE SCALE GENOMIC DNA]</scope>
    <source>
        <strain evidence="8 9">CKOBP-6</strain>
    </source>
</reference>
<dbReference type="PANTHER" id="PTHR43133">
    <property type="entry name" value="RNA POLYMERASE ECF-TYPE SIGMA FACTO"/>
    <property type="match status" value="1"/>
</dbReference>
<sequence length="328" mass="37038">MVVLLRSKEENAIRTEIKLVQSASGGDVEAFADLVDLYTNAVCAVAYGVLRDYHLAQDIAQEAFVKAFRALPDLKQPDKFGSWLYAIATRLSIDLKRKQNRDLRLRDKLIADRSDASIEERVLQSELRLDVWEALAKLDDRNRTILLSYYISEMSMPEIAQELHVSVSSVESRLRRNRKLLKENYLAAWAAHFGNREAVEKLVGKVVERIIKQAGQYYIPVSDRTRATDWFVGRFGLALDHNGYLLLPSGHVLFLIQVNQPVLASLTSSDLPVLIFQAEDSAALYEALKEQGIRVEKGEQTGNAGESFCFYDLDGNRFGVVSEKNNVK</sequence>
<dbReference type="GO" id="GO:0003677">
    <property type="term" value="F:DNA binding"/>
    <property type="evidence" value="ECO:0007669"/>
    <property type="project" value="UniProtKB-KW"/>
</dbReference>
<dbReference type="InterPro" id="IPR013249">
    <property type="entry name" value="RNA_pol_sigma70_r4_t2"/>
</dbReference>
<feature type="domain" description="VOC" evidence="7">
    <location>
        <begin position="213"/>
        <end position="323"/>
    </location>
</feature>
<dbReference type="Gene3D" id="1.10.10.10">
    <property type="entry name" value="Winged helix-like DNA-binding domain superfamily/Winged helix DNA-binding domain"/>
    <property type="match status" value="1"/>
</dbReference>
<dbReference type="InterPro" id="IPR013324">
    <property type="entry name" value="RNA_pol_sigma_r3/r4-like"/>
</dbReference>
<evidence type="ECO:0000256" key="3">
    <source>
        <dbReference type="ARBA" id="ARBA00023082"/>
    </source>
</evidence>
<dbReference type="Pfam" id="PF08281">
    <property type="entry name" value="Sigma70_r4_2"/>
    <property type="match status" value="1"/>
</dbReference>
<keyword evidence="4 6" id="KW-0238">DNA-binding</keyword>
<dbReference type="RefSeq" id="WP_113034336.1">
    <property type="nucleotide sequence ID" value="NZ_QMFB01000020.1"/>
</dbReference>
<dbReference type="NCBIfam" id="TIGR02937">
    <property type="entry name" value="sigma70-ECF"/>
    <property type="match status" value="1"/>
</dbReference>
<dbReference type="InterPro" id="IPR014284">
    <property type="entry name" value="RNA_pol_sigma-70_dom"/>
</dbReference>
<gene>
    <name evidence="8" type="ORF">DQG23_27960</name>
</gene>
<comment type="similarity">
    <text evidence="1 6">Belongs to the sigma-70 factor family. ECF subfamily.</text>
</comment>
<evidence type="ECO:0000256" key="2">
    <source>
        <dbReference type="ARBA" id="ARBA00023015"/>
    </source>
</evidence>
<dbReference type="GO" id="GO:0006352">
    <property type="term" value="P:DNA-templated transcription initiation"/>
    <property type="evidence" value="ECO:0007669"/>
    <property type="project" value="InterPro"/>
</dbReference>
<evidence type="ECO:0000259" key="7">
    <source>
        <dbReference type="PROSITE" id="PS51819"/>
    </source>
</evidence>
<dbReference type="InterPro" id="IPR007627">
    <property type="entry name" value="RNA_pol_sigma70_r2"/>
</dbReference>
<proteinExistence type="inferred from homology"/>
<dbReference type="SUPFAM" id="SSF88946">
    <property type="entry name" value="Sigma2 domain of RNA polymerase sigma factors"/>
    <property type="match status" value="1"/>
</dbReference>
<protein>
    <recommendedName>
        <fullName evidence="6">RNA polymerase sigma factor</fullName>
    </recommendedName>
</protein>
<name>A0A329MC00_9BACL</name>